<reference evidence="2" key="1">
    <citation type="journal article" date="2019" name="Int. J. Syst. Evol. Microbiol.">
        <title>The Global Catalogue of Microorganisms (GCM) 10K type strain sequencing project: providing services to taxonomists for standard genome sequencing and annotation.</title>
        <authorList>
            <consortium name="The Broad Institute Genomics Platform"/>
            <consortium name="The Broad Institute Genome Sequencing Center for Infectious Disease"/>
            <person name="Wu L."/>
            <person name="Ma J."/>
        </authorList>
    </citation>
    <scope>NUCLEOTIDE SEQUENCE [LARGE SCALE GENOMIC DNA]</scope>
    <source>
        <strain evidence="2">JCM 6307</strain>
    </source>
</reference>
<keyword evidence="2" id="KW-1185">Reference proteome</keyword>
<evidence type="ECO:0000313" key="1">
    <source>
        <dbReference type="EMBL" id="GAA2483627.1"/>
    </source>
</evidence>
<name>A0ABP5YM83_9ACTN</name>
<organism evidence="1 2">
    <name type="scientific">Streptomyces thermolineatus</name>
    <dbReference type="NCBI Taxonomy" id="44033"/>
    <lineage>
        <taxon>Bacteria</taxon>
        <taxon>Bacillati</taxon>
        <taxon>Actinomycetota</taxon>
        <taxon>Actinomycetes</taxon>
        <taxon>Kitasatosporales</taxon>
        <taxon>Streptomycetaceae</taxon>
        <taxon>Streptomyces</taxon>
    </lineage>
</organism>
<sequence>MARTVSDRRPRDTPVSTGIGLCCRRRVRRSRAPGAPAAAGVVRRSGPIREEPLFPQGPRRTADVFTGNSLFCKPAAVDSFGDPSDLRRSDGRIAVGMCGNWPKTIAGLRKIPG</sequence>
<protein>
    <submittedName>
        <fullName evidence="1">Uncharacterized protein</fullName>
    </submittedName>
</protein>
<proteinExistence type="predicted"/>
<evidence type="ECO:0000313" key="2">
    <source>
        <dbReference type="Proteomes" id="UP001501358"/>
    </source>
</evidence>
<dbReference type="Proteomes" id="UP001501358">
    <property type="component" value="Unassembled WGS sequence"/>
</dbReference>
<gene>
    <name evidence="1" type="ORF">GCM10010406_19940</name>
</gene>
<dbReference type="EMBL" id="BAAATA010000008">
    <property type="protein sequence ID" value="GAA2483627.1"/>
    <property type="molecule type" value="Genomic_DNA"/>
</dbReference>
<comment type="caution">
    <text evidence="1">The sequence shown here is derived from an EMBL/GenBank/DDBJ whole genome shotgun (WGS) entry which is preliminary data.</text>
</comment>
<accession>A0ABP5YM83</accession>